<dbReference type="InterPro" id="IPR011992">
    <property type="entry name" value="EF-hand-dom_pair"/>
</dbReference>
<dbReference type="GO" id="GO:0016715">
    <property type="term" value="F:oxidoreductase activity, acting on paired donors, with incorporation or reduction of molecular oxygen, reduced ascorbate as one donor, and incorporation of one atom of oxygen"/>
    <property type="evidence" value="ECO:0007669"/>
    <property type="project" value="InterPro"/>
</dbReference>
<accession>A0A517T1H1</accession>
<dbReference type="InterPro" id="IPR008977">
    <property type="entry name" value="PHM/PNGase_F_dom_sf"/>
</dbReference>
<dbReference type="InterPro" id="IPR018247">
    <property type="entry name" value="EF_Hand_1_Ca_BS"/>
</dbReference>
<feature type="domain" description="EF-hand" evidence="6">
    <location>
        <begin position="23"/>
        <end position="58"/>
    </location>
</feature>
<keyword evidence="10" id="KW-1185">Reference proteome</keyword>
<dbReference type="InterPro" id="IPR002048">
    <property type="entry name" value="EF_hand_dom"/>
</dbReference>
<evidence type="ECO:0000313" key="10">
    <source>
        <dbReference type="Proteomes" id="UP000315003"/>
    </source>
</evidence>
<dbReference type="OrthoDB" id="9788721at2"/>
<evidence type="ECO:0000259" key="6">
    <source>
        <dbReference type="PROSITE" id="PS50222"/>
    </source>
</evidence>
<dbReference type="InterPro" id="IPR014784">
    <property type="entry name" value="Cu2_ascorb_mOase-like_C"/>
</dbReference>
<feature type="domain" description="Thioredoxin" evidence="8">
    <location>
        <begin position="116"/>
        <end position="268"/>
    </location>
</feature>
<dbReference type="Pfam" id="PF13202">
    <property type="entry name" value="EF-hand_5"/>
    <property type="match status" value="2"/>
</dbReference>
<dbReference type="PROSITE" id="PS51007">
    <property type="entry name" value="CYTC"/>
    <property type="match status" value="1"/>
</dbReference>
<evidence type="ECO:0000256" key="1">
    <source>
        <dbReference type="ARBA" id="ARBA00022723"/>
    </source>
</evidence>
<dbReference type="PROSITE" id="PS50222">
    <property type="entry name" value="EF_HAND_2"/>
    <property type="match status" value="1"/>
</dbReference>
<dbReference type="PROSITE" id="PS51352">
    <property type="entry name" value="THIOREDOXIN_2"/>
    <property type="match status" value="1"/>
</dbReference>
<name>A0A517T1H1_9BACT</name>
<dbReference type="SUPFAM" id="SSF47473">
    <property type="entry name" value="EF-hand"/>
    <property type="match status" value="1"/>
</dbReference>
<dbReference type="PROSITE" id="PS00018">
    <property type="entry name" value="EF_HAND_1"/>
    <property type="match status" value="1"/>
</dbReference>
<protein>
    <submittedName>
        <fullName evidence="9">Thiol-disulfide oxidoreductase ResA</fullName>
    </submittedName>
</protein>
<organism evidence="9 10">
    <name type="scientific">Stieleria bergensis</name>
    <dbReference type="NCBI Taxonomy" id="2528025"/>
    <lineage>
        <taxon>Bacteria</taxon>
        <taxon>Pseudomonadati</taxon>
        <taxon>Planctomycetota</taxon>
        <taxon>Planctomycetia</taxon>
        <taxon>Pirellulales</taxon>
        <taxon>Pirellulaceae</taxon>
        <taxon>Stieleria</taxon>
    </lineage>
</organism>
<dbReference type="PANTHER" id="PTHR43640:SF1">
    <property type="entry name" value="THIOREDOXIN-DEPENDENT PEROXIREDOXIN"/>
    <property type="match status" value="1"/>
</dbReference>
<dbReference type="SUPFAM" id="SSF52833">
    <property type="entry name" value="Thioredoxin-like"/>
    <property type="match status" value="1"/>
</dbReference>
<dbReference type="AlphaFoldDB" id="A0A517T1H1"/>
<reference evidence="9 10" key="1">
    <citation type="submission" date="2019-02" db="EMBL/GenBank/DDBJ databases">
        <title>Deep-cultivation of Planctomycetes and their phenomic and genomic characterization uncovers novel biology.</title>
        <authorList>
            <person name="Wiegand S."/>
            <person name="Jogler M."/>
            <person name="Boedeker C."/>
            <person name="Pinto D."/>
            <person name="Vollmers J."/>
            <person name="Rivas-Marin E."/>
            <person name="Kohn T."/>
            <person name="Peeters S.H."/>
            <person name="Heuer A."/>
            <person name="Rast P."/>
            <person name="Oberbeckmann S."/>
            <person name="Bunk B."/>
            <person name="Jeske O."/>
            <person name="Meyerdierks A."/>
            <person name="Storesund J.E."/>
            <person name="Kallscheuer N."/>
            <person name="Luecker S."/>
            <person name="Lage O.M."/>
            <person name="Pohl T."/>
            <person name="Merkel B.J."/>
            <person name="Hornburger P."/>
            <person name="Mueller R.-W."/>
            <person name="Bruemmer F."/>
            <person name="Labrenz M."/>
            <person name="Spormann A.M."/>
            <person name="Op den Camp H."/>
            <person name="Overmann J."/>
            <person name="Amann R."/>
            <person name="Jetten M.S.M."/>
            <person name="Mascher T."/>
            <person name="Medema M.H."/>
            <person name="Devos D.P."/>
            <person name="Kaster A.-K."/>
            <person name="Ovreas L."/>
            <person name="Rohde M."/>
            <person name="Galperin M.Y."/>
            <person name="Jogler C."/>
        </authorList>
    </citation>
    <scope>NUCLEOTIDE SEQUENCE [LARGE SCALE GENOMIC DNA]</scope>
    <source>
        <strain evidence="9 10">SV_7m_r</strain>
    </source>
</reference>
<dbReference type="InterPro" id="IPR013766">
    <property type="entry name" value="Thioredoxin_domain"/>
</dbReference>
<dbReference type="InterPro" id="IPR013740">
    <property type="entry name" value="Redoxin"/>
</dbReference>
<dbReference type="Gene3D" id="3.40.30.10">
    <property type="entry name" value="Glutaredoxin"/>
    <property type="match status" value="1"/>
</dbReference>
<dbReference type="Pfam" id="PF08534">
    <property type="entry name" value="Redoxin"/>
    <property type="match status" value="1"/>
</dbReference>
<dbReference type="Gene3D" id="1.10.238.10">
    <property type="entry name" value="EF-hand"/>
    <property type="match status" value="1"/>
</dbReference>
<evidence type="ECO:0000256" key="3">
    <source>
        <dbReference type="ARBA" id="ARBA00023157"/>
    </source>
</evidence>
<keyword evidence="5" id="KW-0732">Signal</keyword>
<dbReference type="Gene3D" id="2.60.120.230">
    <property type="match status" value="1"/>
</dbReference>
<dbReference type="EMBL" id="CP036272">
    <property type="protein sequence ID" value="QDT62213.1"/>
    <property type="molecule type" value="Genomic_DNA"/>
</dbReference>
<dbReference type="InterPro" id="IPR036249">
    <property type="entry name" value="Thioredoxin-like_sf"/>
</dbReference>
<dbReference type="InterPro" id="IPR009056">
    <property type="entry name" value="Cyt_c-like_dom"/>
</dbReference>
<feature type="chain" id="PRO_5021807474" evidence="5">
    <location>
        <begin position="23"/>
        <end position="675"/>
    </location>
</feature>
<feature type="domain" description="Cytochrome c" evidence="7">
    <location>
        <begin position="276"/>
        <end position="391"/>
    </location>
</feature>
<dbReference type="RefSeq" id="WP_145276825.1">
    <property type="nucleotide sequence ID" value="NZ_CP036272.1"/>
</dbReference>
<evidence type="ECO:0000256" key="4">
    <source>
        <dbReference type="PROSITE-ProRule" id="PRU00433"/>
    </source>
</evidence>
<keyword evidence="3" id="KW-1015">Disulfide bond</keyword>
<dbReference type="Pfam" id="PF03712">
    <property type="entry name" value="Cu2_monoox_C"/>
    <property type="match status" value="1"/>
</dbReference>
<dbReference type="InterPro" id="IPR024548">
    <property type="entry name" value="Cu2_monoox_C"/>
</dbReference>
<dbReference type="SUPFAM" id="SSF49742">
    <property type="entry name" value="PHM/PNGase F"/>
    <property type="match status" value="2"/>
</dbReference>
<dbReference type="PANTHER" id="PTHR43640">
    <property type="entry name" value="OS07G0260300 PROTEIN"/>
    <property type="match status" value="1"/>
</dbReference>
<proteinExistence type="predicted"/>
<dbReference type="GO" id="GO:0005509">
    <property type="term" value="F:calcium ion binding"/>
    <property type="evidence" value="ECO:0007669"/>
    <property type="project" value="InterPro"/>
</dbReference>
<sequence precursor="true">MNTLRLALAMNLLIAVSLTTTASGQDRLQKLFQARDTNDDGKVTAAELNNARVFSLLDLNGDGEITQAEAAKAVRQRFPRLAGTNQPETVTPDQPQHSPVAEPIRQGPQLLKPGQQGIGRLIPNLAFTDIQGNKHQLSDFSDRQAIVIALTGTGCPLCLKYAPTLAAIEKQYDSQNVAFVFINPNESERGERIDQAMKTHQFAGPYVSDPNNELLSALDAATTTEVFVLDAARTLAYRGAVDDQYGFGYALDQPRVNYLKNAIDDVIAGRRPNVKATSSPGCEIFYSDERQETDARGVTYHNQVSRIIQANCIECHRSGGIAPIALESYSEVKDYAGMIGNVVKRGIMPPWFAAPLPASDDSDPKRQHWANDRSLTKQDKETLFKWIQLGAPEGDPGDAPLPVSFPDGWLIGKPDAVFGFAEPVAIKATGIMPYKNIRVKTDLPADQWVQAIEIRPGKADVVHHVIVSVRDQNGRSIERDGFWGVYVPGNSTLVYPEGLAKKLPKGATLNFQMHYTPNGTATEDSTRIGLVFSKTSPKYEVKVAPIIDVRLRIPPNDPNYETVKELPLPNDVQVTGFLPHMHLRGKAARYELISDGQSEILLDVPQYDFNWQLLYKLSKPRMLRAGQTIRYTAWYDNSAGNPAIKDPNRTVRWGEQTHDEMMLGYVEFVQPIANE</sequence>
<evidence type="ECO:0000256" key="2">
    <source>
        <dbReference type="ARBA" id="ARBA00023004"/>
    </source>
</evidence>
<dbReference type="Proteomes" id="UP000315003">
    <property type="component" value="Chromosome"/>
</dbReference>
<evidence type="ECO:0000259" key="8">
    <source>
        <dbReference type="PROSITE" id="PS51352"/>
    </source>
</evidence>
<dbReference type="GO" id="GO:0020037">
    <property type="term" value="F:heme binding"/>
    <property type="evidence" value="ECO:0007669"/>
    <property type="project" value="InterPro"/>
</dbReference>
<keyword evidence="4" id="KW-0349">Heme</keyword>
<evidence type="ECO:0000259" key="7">
    <source>
        <dbReference type="PROSITE" id="PS51007"/>
    </source>
</evidence>
<evidence type="ECO:0000313" key="9">
    <source>
        <dbReference type="EMBL" id="QDT62213.1"/>
    </source>
</evidence>
<gene>
    <name evidence="9" type="primary">resA_4</name>
    <name evidence="9" type="ORF">SV7mr_47600</name>
</gene>
<dbReference type="GO" id="GO:0009055">
    <property type="term" value="F:electron transfer activity"/>
    <property type="evidence" value="ECO:0007669"/>
    <property type="project" value="InterPro"/>
</dbReference>
<keyword evidence="1 4" id="KW-0479">Metal-binding</keyword>
<feature type="signal peptide" evidence="5">
    <location>
        <begin position="1"/>
        <end position="22"/>
    </location>
</feature>
<evidence type="ECO:0000256" key="5">
    <source>
        <dbReference type="SAM" id="SignalP"/>
    </source>
</evidence>
<keyword evidence="2 4" id="KW-0408">Iron</keyword>
<dbReference type="InterPro" id="IPR047262">
    <property type="entry name" value="PRX-like1"/>
</dbReference>